<dbReference type="InterPro" id="IPR016095">
    <property type="entry name" value="Ribosomal_uL1_3-a/b-sand"/>
</dbReference>
<dbReference type="PANTHER" id="PTHR36427:SF3">
    <property type="entry name" value="LARGE RIBOSOMAL SUBUNIT PROTEIN UL1M"/>
    <property type="match status" value="1"/>
</dbReference>
<proteinExistence type="inferred from homology"/>
<dbReference type="InterPro" id="IPR005878">
    <property type="entry name" value="Ribosom_uL1_bac-type"/>
</dbReference>
<dbReference type="SUPFAM" id="SSF56808">
    <property type="entry name" value="Ribosomal protein L1"/>
    <property type="match status" value="1"/>
</dbReference>
<dbReference type="PROSITE" id="PS01199">
    <property type="entry name" value="RIBOSOMAL_L1"/>
    <property type="match status" value="1"/>
</dbReference>
<keyword evidence="7 9" id="KW-0687">Ribonucleoprotein</keyword>
<evidence type="ECO:0000256" key="10">
    <source>
        <dbReference type="RuleBase" id="RU000659"/>
    </source>
</evidence>
<sequence length="237" mass="26499">MQHGKRYLAVKEKIDRGKFYSPDEAIRLLKETVTAKFDETAEVAFRMGLDPKKNEHRIRGTVILPHGTGKGVKVLAFAKGEALKEAEEAGADWVGGEDMVKKIEEGWMEFDRVVATPDMMGAVSRLGRVLGPRGLMPSPKTGTVTKDVGQAVKELKQGKLEFRLDEYAQLHSSFGRASFREEQLLENFLALTAAILEERPADVKGRYLRRATISFTMGPGIKVDPDELTRRVAERRL</sequence>
<dbReference type="GO" id="GO:0015934">
    <property type="term" value="C:large ribosomal subunit"/>
    <property type="evidence" value="ECO:0007669"/>
    <property type="project" value="InterPro"/>
</dbReference>
<evidence type="ECO:0000256" key="8">
    <source>
        <dbReference type="ARBA" id="ARBA00035241"/>
    </source>
</evidence>
<dbReference type="GO" id="GO:0000049">
    <property type="term" value="F:tRNA binding"/>
    <property type="evidence" value="ECO:0007669"/>
    <property type="project" value="UniProtKB-KW"/>
</dbReference>
<keyword evidence="3 9" id="KW-0699">rRNA-binding</keyword>
<comment type="function">
    <text evidence="9">Binds directly to 23S rRNA. The L1 stalk is quite mobile in the ribosome, and is involved in E site tRNA release.</text>
</comment>
<dbReference type="NCBIfam" id="TIGR01169">
    <property type="entry name" value="rplA_bact"/>
    <property type="match status" value="1"/>
</dbReference>
<dbReference type="InterPro" id="IPR023674">
    <property type="entry name" value="Ribosomal_uL1-like"/>
</dbReference>
<evidence type="ECO:0000256" key="5">
    <source>
        <dbReference type="ARBA" id="ARBA00022884"/>
    </source>
</evidence>
<evidence type="ECO:0000313" key="12">
    <source>
        <dbReference type="Proteomes" id="UP000179157"/>
    </source>
</evidence>
<reference evidence="11 12" key="1">
    <citation type="journal article" date="2016" name="Nat. Commun.">
        <title>Thousands of microbial genomes shed light on interconnected biogeochemical processes in an aquifer system.</title>
        <authorList>
            <person name="Anantharaman K."/>
            <person name="Brown C.T."/>
            <person name="Hug L.A."/>
            <person name="Sharon I."/>
            <person name="Castelle C.J."/>
            <person name="Probst A.J."/>
            <person name="Thomas B.C."/>
            <person name="Singh A."/>
            <person name="Wilkins M.J."/>
            <person name="Karaoz U."/>
            <person name="Brodie E.L."/>
            <person name="Williams K.H."/>
            <person name="Hubbard S.S."/>
            <person name="Banfield J.F."/>
        </authorList>
    </citation>
    <scope>NUCLEOTIDE SEQUENCE [LARGE SCALE GENOMIC DNA]</scope>
    <source>
        <strain evidence="12">RBG_16_55_9</strain>
    </source>
</reference>
<evidence type="ECO:0000256" key="7">
    <source>
        <dbReference type="ARBA" id="ARBA00023274"/>
    </source>
</evidence>
<protein>
    <recommendedName>
        <fullName evidence="8 9">Large ribosomal subunit protein uL1</fullName>
    </recommendedName>
</protein>
<dbReference type="Gene3D" id="3.30.190.20">
    <property type="match status" value="1"/>
</dbReference>
<dbReference type="FunFam" id="3.40.50.790:FF:000001">
    <property type="entry name" value="50S ribosomal protein L1"/>
    <property type="match status" value="1"/>
</dbReference>
<dbReference type="PIRSF" id="PIRSF002155">
    <property type="entry name" value="Ribosomal_L1"/>
    <property type="match status" value="1"/>
</dbReference>
<comment type="caution">
    <text evidence="11">The sequence shown here is derived from an EMBL/GenBank/DDBJ whole genome shotgun (WGS) entry which is preliminary data.</text>
</comment>
<evidence type="ECO:0000313" key="11">
    <source>
        <dbReference type="EMBL" id="OGF53051.1"/>
    </source>
</evidence>
<evidence type="ECO:0000256" key="2">
    <source>
        <dbReference type="ARBA" id="ARBA00022491"/>
    </source>
</evidence>
<dbReference type="STRING" id="1817864.A2Z21_00165"/>
<dbReference type="GO" id="GO:0003735">
    <property type="term" value="F:structural constituent of ribosome"/>
    <property type="evidence" value="ECO:0007669"/>
    <property type="project" value="InterPro"/>
</dbReference>
<dbReference type="HAMAP" id="MF_01318_B">
    <property type="entry name" value="Ribosomal_uL1_B"/>
    <property type="match status" value="1"/>
</dbReference>
<evidence type="ECO:0000256" key="3">
    <source>
        <dbReference type="ARBA" id="ARBA00022730"/>
    </source>
</evidence>
<evidence type="ECO:0000256" key="4">
    <source>
        <dbReference type="ARBA" id="ARBA00022845"/>
    </source>
</evidence>
<dbReference type="InterPro" id="IPR023673">
    <property type="entry name" value="Ribosomal_uL1_CS"/>
</dbReference>
<organism evidence="11 12">
    <name type="scientific">Fraserbacteria sp. (strain RBG_16_55_9)</name>
    <dbReference type="NCBI Taxonomy" id="1817864"/>
    <lineage>
        <taxon>Bacteria</taxon>
        <taxon>Candidatus Fraseribacteriota</taxon>
    </lineage>
</organism>
<dbReference type="PANTHER" id="PTHR36427">
    <property type="entry name" value="54S RIBOSOMAL PROTEIN L1, MITOCHONDRIAL"/>
    <property type="match status" value="1"/>
</dbReference>
<accession>A0A1F5UQM1</accession>
<gene>
    <name evidence="9" type="primary">rplA</name>
    <name evidence="11" type="ORF">A2Z21_00165</name>
</gene>
<dbReference type="GO" id="GO:0019843">
    <property type="term" value="F:rRNA binding"/>
    <property type="evidence" value="ECO:0007669"/>
    <property type="project" value="UniProtKB-UniRule"/>
</dbReference>
<dbReference type="Proteomes" id="UP000179157">
    <property type="component" value="Unassembled WGS sequence"/>
</dbReference>
<dbReference type="AlphaFoldDB" id="A0A1F5UQM1"/>
<keyword evidence="4 9" id="KW-0810">Translation regulation</keyword>
<dbReference type="InterPro" id="IPR028364">
    <property type="entry name" value="Ribosomal_uL1/biogenesis"/>
</dbReference>
<evidence type="ECO:0000256" key="6">
    <source>
        <dbReference type="ARBA" id="ARBA00022980"/>
    </source>
</evidence>
<dbReference type="CDD" id="cd00403">
    <property type="entry name" value="Ribosomal_L1"/>
    <property type="match status" value="1"/>
</dbReference>
<dbReference type="GO" id="GO:0006412">
    <property type="term" value="P:translation"/>
    <property type="evidence" value="ECO:0007669"/>
    <property type="project" value="UniProtKB-UniRule"/>
</dbReference>
<keyword evidence="6 9" id="KW-0689">Ribosomal protein</keyword>
<dbReference type="GO" id="GO:0006417">
    <property type="term" value="P:regulation of translation"/>
    <property type="evidence" value="ECO:0007669"/>
    <property type="project" value="UniProtKB-KW"/>
</dbReference>
<comment type="subunit">
    <text evidence="9">Part of the 50S ribosomal subunit.</text>
</comment>
<dbReference type="Gene3D" id="3.40.50.790">
    <property type="match status" value="1"/>
</dbReference>
<keyword evidence="9" id="KW-0820">tRNA-binding</keyword>
<comment type="function">
    <text evidence="9">Protein L1 is also a translational repressor protein, it controls the translation of the L11 operon by binding to its mRNA.</text>
</comment>
<evidence type="ECO:0000256" key="1">
    <source>
        <dbReference type="ARBA" id="ARBA00010531"/>
    </source>
</evidence>
<keyword evidence="2 9" id="KW-0678">Repressor</keyword>
<dbReference type="Pfam" id="PF00687">
    <property type="entry name" value="Ribosomal_L1"/>
    <property type="match status" value="1"/>
</dbReference>
<dbReference type="InterPro" id="IPR002143">
    <property type="entry name" value="Ribosomal_uL1"/>
</dbReference>
<dbReference type="EMBL" id="MFGX01000121">
    <property type="protein sequence ID" value="OGF53051.1"/>
    <property type="molecule type" value="Genomic_DNA"/>
</dbReference>
<comment type="similarity">
    <text evidence="1 9 10">Belongs to the universal ribosomal protein uL1 family.</text>
</comment>
<keyword evidence="5 9" id="KW-0694">RNA-binding</keyword>
<name>A0A1F5UQM1_FRAXR</name>
<evidence type="ECO:0000256" key="9">
    <source>
        <dbReference type="HAMAP-Rule" id="MF_01318"/>
    </source>
</evidence>